<comment type="caution">
    <text evidence="1">The sequence shown here is derived from an EMBL/GenBank/DDBJ whole genome shotgun (WGS) entry which is preliminary data.</text>
</comment>
<dbReference type="Proteomes" id="UP001162483">
    <property type="component" value="Unassembled WGS sequence"/>
</dbReference>
<keyword evidence="2" id="KW-1185">Reference proteome</keyword>
<feature type="non-terminal residue" evidence="1">
    <location>
        <position position="1"/>
    </location>
</feature>
<evidence type="ECO:0000313" key="1">
    <source>
        <dbReference type="EMBL" id="CAI9583570.1"/>
    </source>
</evidence>
<evidence type="ECO:0000313" key="2">
    <source>
        <dbReference type="Proteomes" id="UP001162483"/>
    </source>
</evidence>
<organism evidence="1 2">
    <name type="scientific">Staurois parvus</name>
    <dbReference type="NCBI Taxonomy" id="386267"/>
    <lineage>
        <taxon>Eukaryota</taxon>
        <taxon>Metazoa</taxon>
        <taxon>Chordata</taxon>
        <taxon>Craniata</taxon>
        <taxon>Vertebrata</taxon>
        <taxon>Euteleostomi</taxon>
        <taxon>Amphibia</taxon>
        <taxon>Batrachia</taxon>
        <taxon>Anura</taxon>
        <taxon>Neobatrachia</taxon>
        <taxon>Ranoidea</taxon>
        <taxon>Ranidae</taxon>
        <taxon>Staurois</taxon>
    </lineage>
</organism>
<dbReference type="EMBL" id="CATNWA010015457">
    <property type="protein sequence ID" value="CAI9583570.1"/>
    <property type="molecule type" value="Genomic_DNA"/>
</dbReference>
<proteinExistence type="predicted"/>
<accession>A0ABN9EFC8</accession>
<sequence>ATNLCYDVDFISVSNAKPSNRVYKRLNFFLTLPVPNAAQSLFSSLKMHAKSFQGAQMDKH</sequence>
<reference evidence="1" key="1">
    <citation type="submission" date="2023-05" db="EMBL/GenBank/DDBJ databases">
        <authorList>
            <person name="Stuckert A."/>
        </authorList>
    </citation>
    <scope>NUCLEOTIDE SEQUENCE</scope>
</reference>
<gene>
    <name evidence="1" type="ORF">SPARVUS_LOCUS9835823</name>
</gene>
<protein>
    <submittedName>
        <fullName evidence="1">Uncharacterized protein</fullName>
    </submittedName>
</protein>
<name>A0ABN9EFC8_9NEOB</name>